<dbReference type="InterPro" id="IPR011109">
    <property type="entry name" value="DNA_bind_recombinase_dom"/>
</dbReference>
<dbReference type="PROSITE" id="PS00397">
    <property type="entry name" value="RECOMBINASES_1"/>
    <property type="match status" value="1"/>
</dbReference>
<evidence type="ECO:0000313" key="8">
    <source>
        <dbReference type="EMBL" id="MFD0870749.1"/>
    </source>
</evidence>
<dbReference type="PROSITE" id="PS51737">
    <property type="entry name" value="RECOMBINASE_DNA_BIND"/>
    <property type="match status" value="1"/>
</dbReference>
<keyword evidence="3" id="KW-0233">DNA recombination</keyword>
<dbReference type="InterPro" id="IPR036162">
    <property type="entry name" value="Resolvase-like_N_sf"/>
</dbReference>
<dbReference type="Pfam" id="PF13408">
    <property type="entry name" value="Zn_ribbon_recom"/>
    <property type="match status" value="1"/>
</dbReference>
<protein>
    <submittedName>
        <fullName evidence="8">Recombinase family protein</fullName>
    </submittedName>
</protein>
<keyword evidence="9" id="KW-1185">Reference proteome</keyword>
<accession>A0ABW3DDT4</accession>
<dbReference type="Pfam" id="PF07508">
    <property type="entry name" value="Recombinase"/>
    <property type="match status" value="1"/>
</dbReference>
<evidence type="ECO:0000256" key="5">
    <source>
        <dbReference type="SAM" id="Coils"/>
    </source>
</evidence>
<dbReference type="Gene3D" id="3.90.1750.20">
    <property type="entry name" value="Putative Large Serine Recombinase, Chain B, Domain 2"/>
    <property type="match status" value="1"/>
</dbReference>
<evidence type="ECO:0000313" key="9">
    <source>
        <dbReference type="Proteomes" id="UP001597120"/>
    </source>
</evidence>
<feature type="active site" description="O-(5'-phospho-DNA)-serine intermediate" evidence="4">
    <location>
        <position position="39"/>
    </location>
</feature>
<dbReference type="InterPro" id="IPR025827">
    <property type="entry name" value="Zn_ribbon_recom_dom"/>
</dbReference>
<dbReference type="RefSeq" id="WP_379289492.1">
    <property type="nucleotide sequence ID" value="NZ_JBHTIU010000059.1"/>
</dbReference>
<feature type="coiled-coil region" evidence="5">
    <location>
        <begin position="453"/>
        <end position="480"/>
    </location>
</feature>
<keyword evidence="1" id="KW-0229">DNA integration</keyword>
<dbReference type="InterPro" id="IPR038109">
    <property type="entry name" value="DNA_bind_recomb_sf"/>
</dbReference>
<evidence type="ECO:0000256" key="3">
    <source>
        <dbReference type="ARBA" id="ARBA00023172"/>
    </source>
</evidence>
<evidence type="ECO:0000259" key="7">
    <source>
        <dbReference type="PROSITE" id="PS51737"/>
    </source>
</evidence>
<dbReference type="InterPro" id="IPR050639">
    <property type="entry name" value="SSR_resolvase"/>
</dbReference>
<dbReference type="PROSITE" id="PS51736">
    <property type="entry name" value="RECOMBINASES_3"/>
    <property type="match status" value="1"/>
</dbReference>
<feature type="domain" description="Resolvase/invertase-type recombinase catalytic" evidence="6">
    <location>
        <begin position="31"/>
        <end position="181"/>
    </location>
</feature>
<dbReference type="Proteomes" id="UP001597120">
    <property type="component" value="Unassembled WGS sequence"/>
</dbReference>
<organism evidence="8 9">
    <name type="scientific">Paenibacillus residui</name>
    <dbReference type="NCBI Taxonomy" id="629724"/>
    <lineage>
        <taxon>Bacteria</taxon>
        <taxon>Bacillati</taxon>
        <taxon>Bacillota</taxon>
        <taxon>Bacilli</taxon>
        <taxon>Bacillales</taxon>
        <taxon>Paenibacillaceae</taxon>
        <taxon>Paenibacillus</taxon>
    </lineage>
</organism>
<dbReference type="PANTHER" id="PTHR30461">
    <property type="entry name" value="DNA-INVERTASE FROM LAMBDOID PROPHAGE"/>
    <property type="match status" value="1"/>
</dbReference>
<dbReference type="InterPro" id="IPR006119">
    <property type="entry name" value="Resolv_N"/>
</dbReference>
<dbReference type="CDD" id="cd00338">
    <property type="entry name" value="Ser_Recombinase"/>
    <property type="match status" value="1"/>
</dbReference>
<gene>
    <name evidence="8" type="ORF">ACFQ03_16465</name>
</gene>
<keyword evidence="2" id="KW-0238">DNA-binding</keyword>
<comment type="caution">
    <text evidence="8">The sequence shown here is derived from an EMBL/GenBank/DDBJ whole genome shotgun (WGS) entry which is preliminary data.</text>
</comment>
<dbReference type="InterPro" id="IPR006118">
    <property type="entry name" value="Recombinase_CS"/>
</dbReference>
<feature type="domain" description="Recombinase" evidence="7">
    <location>
        <begin position="189"/>
        <end position="314"/>
    </location>
</feature>
<evidence type="ECO:0000256" key="2">
    <source>
        <dbReference type="ARBA" id="ARBA00023125"/>
    </source>
</evidence>
<reference evidence="9" key="1">
    <citation type="journal article" date="2019" name="Int. J. Syst. Evol. Microbiol.">
        <title>The Global Catalogue of Microorganisms (GCM) 10K type strain sequencing project: providing services to taxonomists for standard genome sequencing and annotation.</title>
        <authorList>
            <consortium name="The Broad Institute Genomics Platform"/>
            <consortium name="The Broad Institute Genome Sequencing Center for Infectious Disease"/>
            <person name="Wu L."/>
            <person name="Ma J."/>
        </authorList>
    </citation>
    <scope>NUCLEOTIDE SEQUENCE [LARGE SCALE GENOMIC DNA]</scope>
    <source>
        <strain evidence="9">CCUG 57263</strain>
    </source>
</reference>
<evidence type="ECO:0000259" key="6">
    <source>
        <dbReference type="PROSITE" id="PS51736"/>
    </source>
</evidence>
<dbReference type="PANTHER" id="PTHR30461:SF23">
    <property type="entry name" value="DNA RECOMBINASE-RELATED"/>
    <property type="match status" value="1"/>
</dbReference>
<proteinExistence type="predicted"/>
<sequence>MQTRKVVPMIIIREAYQLHTEQLNALIEQIKALVYVRVSTDDQAKYGYSLESQIERCVRYAESKHHYSREQLMILVEAGEHGDNPDRPLINYLLYLLERGIGSKAIFLHPDRMSRYLHLQIELSSKIWDLGCDIEFVEFDLDKNNPESMLMFNVQGSIAQYNKAKILANTKRGRRTKALKGEAVGMRRLYGYSFDTEEDRIVENPEERRIYMMMVDMVLNKGYSCSRIARELSSRGIAAPNGSVWYQATVSRILKNESYTGTYYYGKTEVVQQQGKPRSVRKSREEWIAIPIPAYIERATYEQIQHRLKSWRKTGGRPSEDYLLRGLARCGRCGAAVTSGVTTKTAGGRVKYYTCTGKTKKGYKVGAADPARPVCRGRNWRVDRVDAIVWQRLSVLLAKPEPYVIKYIEGLSSHHKLQELQLRKAELQRTITDRAGARSKYVDLYAYGIIRTKEELQTKLESLDEQLKILRKDMQFIDEMLQHACENFNYADRVIKYVRQLKDLLSSSSLSMADKRAFIGLLIDQAVLHE</sequence>
<dbReference type="SUPFAM" id="SSF53041">
    <property type="entry name" value="Resolvase-like"/>
    <property type="match status" value="1"/>
</dbReference>
<evidence type="ECO:0000256" key="4">
    <source>
        <dbReference type="PROSITE-ProRule" id="PRU10137"/>
    </source>
</evidence>
<dbReference type="Pfam" id="PF00239">
    <property type="entry name" value="Resolvase"/>
    <property type="match status" value="1"/>
</dbReference>
<feature type="non-terminal residue" evidence="8">
    <location>
        <position position="530"/>
    </location>
</feature>
<dbReference type="Gene3D" id="3.40.50.1390">
    <property type="entry name" value="Resolvase, N-terminal catalytic domain"/>
    <property type="match status" value="1"/>
</dbReference>
<name>A0ABW3DDT4_9BACL</name>
<keyword evidence="5" id="KW-0175">Coiled coil</keyword>
<dbReference type="EMBL" id="JBHTIU010000059">
    <property type="protein sequence ID" value="MFD0870749.1"/>
    <property type="molecule type" value="Genomic_DNA"/>
</dbReference>
<dbReference type="SMART" id="SM00857">
    <property type="entry name" value="Resolvase"/>
    <property type="match status" value="1"/>
</dbReference>
<evidence type="ECO:0000256" key="1">
    <source>
        <dbReference type="ARBA" id="ARBA00022908"/>
    </source>
</evidence>